<evidence type="ECO:0000313" key="3">
    <source>
        <dbReference type="Proteomes" id="UP000662088"/>
    </source>
</evidence>
<keyword evidence="3" id="KW-1185">Reference proteome</keyword>
<dbReference type="Pfam" id="PF00990">
    <property type="entry name" value="GGDEF"/>
    <property type="match status" value="1"/>
</dbReference>
<name>A0A8I0DNE2_9CLOT</name>
<dbReference type="AlphaFoldDB" id="A0A8I0DNE2"/>
<accession>A0A8I0DNE2</accession>
<feature type="domain" description="GGDEF" evidence="1">
    <location>
        <begin position="205"/>
        <end position="337"/>
    </location>
</feature>
<dbReference type="Proteomes" id="UP000662088">
    <property type="component" value="Unassembled WGS sequence"/>
</dbReference>
<dbReference type="InterPro" id="IPR050469">
    <property type="entry name" value="Diguanylate_Cyclase"/>
</dbReference>
<gene>
    <name evidence="2" type="ORF">H8R92_01075</name>
</gene>
<sequence>MNNTIKAYDYINEEFKLYKDEMEKKVKILENIVEVEFYLNSIVSKSDFFKEVNNIIISALKIDYSTIYLIENDKYVAKVSNNKFSMKVLEEKYIYLYDGIDVSIFNMEYENSKDNITNSKSIMLIPLILGDRIIGYIFLEHSEKGYFSYKYQEYIKKMANLIAVAIKNAELYRKLKLAAKIDYLTGLYNRNYFYNRVAKSSRDRKYYAIVMIDIDNFKSINDEYGHPVGDIVIKNISQIIMDNIRERDIAARYGGEEIILYIDNEQVNEEEIYNMIDDIRRKIANNSIIIEEDIIEVTASFGVSFSKSEDHIDDVIKEADRLLYKAKSIGKNRVIIH</sequence>
<dbReference type="EMBL" id="JACOOQ010000001">
    <property type="protein sequence ID" value="MBC5639041.1"/>
    <property type="molecule type" value="Genomic_DNA"/>
</dbReference>
<evidence type="ECO:0000313" key="2">
    <source>
        <dbReference type="EMBL" id="MBC5639041.1"/>
    </source>
</evidence>
<dbReference type="InterPro" id="IPR043128">
    <property type="entry name" value="Rev_trsase/Diguanyl_cyclase"/>
</dbReference>
<dbReference type="NCBIfam" id="TIGR00254">
    <property type="entry name" value="GGDEF"/>
    <property type="match status" value="1"/>
</dbReference>
<dbReference type="FunFam" id="3.30.70.270:FF:000001">
    <property type="entry name" value="Diguanylate cyclase domain protein"/>
    <property type="match status" value="1"/>
</dbReference>
<evidence type="ECO:0000259" key="1">
    <source>
        <dbReference type="PROSITE" id="PS50887"/>
    </source>
</evidence>
<dbReference type="SUPFAM" id="SSF55073">
    <property type="entry name" value="Nucleotide cyclase"/>
    <property type="match status" value="1"/>
</dbReference>
<protein>
    <submittedName>
        <fullName evidence="2">Sensor domain-containing diguanylate cyclase</fullName>
    </submittedName>
</protein>
<dbReference type="SUPFAM" id="SSF55781">
    <property type="entry name" value="GAF domain-like"/>
    <property type="match status" value="1"/>
</dbReference>
<dbReference type="CDD" id="cd01949">
    <property type="entry name" value="GGDEF"/>
    <property type="match status" value="1"/>
</dbReference>
<dbReference type="InterPro" id="IPR029787">
    <property type="entry name" value="Nucleotide_cyclase"/>
</dbReference>
<proteinExistence type="predicted"/>
<dbReference type="GO" id="GO:0052621">
    <property type="term" value="F:diguanylate cyclase activity"/>
    <property type="evidence" value="ECO:0007669"/>
    <property type="project" value="TreeGrafter"/>
</dbReference>
<comment type="caution">
    <text evidence="2">The sequence shown here is derived from an EMBL/GenBank/DDBJ whole genome shotgun (WGS) entry which is preliminary data.</text>
</comment>
<dbReference type="Gene3D" id="3.30.70.270">
    <property type="match status" value="1"/>
</dbReference>
<dbReference type="RefSeq" id="WP_186834454.1">
    <property type="nucleotide sequence ID" value="NZ_JACOOQ010000001.1"/>
</dbReference>
<dbReference type="SMART" id="SM00267">
    <property type="entry name" value="GGDEF"/>
    <property type="match status" value="1"/>
</dbReference>
<dbReference type="PANTHER" id="PTHR45138">
    <property type="entry name" value="REGULATORY COMPONENTS OF SENSORY TRANSDUCTION SYSTEM"/>
    <property type="match status" value="1"/>
</dbReference>
<organism evidence="2 3">
    <name type="scientific">Clostridium lentum</name>
    <dbReference type="NCBI Taxonomy" id="2763037"/>
    <lineage>
        <taxon>Bacteria</taxon>
        <taxon>Bacillati</taxon>
        <taxon>Bacillota</taxon>
        <taxon>Clostridia</taxon>
        <taxon>Eubacteriales</taxon>
        <taxon>Clostridiaceae</taxon>
        <taxon>Clostridium</taxon>
    </lineage>
</organism>
<dbReference type="InterPro" id="IPR029016">
    <property type="entry name" value="GAF-like_dom_sf"/>
</dbReference>
<dbReference type="Gene3D" id="3.30.450.40">
    <property type="match status" value="1"/>
</dbReference>
<dbReference type="PROSITE" id="PS50887">
    <property type="entry name" value="GGDEF"/>
    <property type="match status" value="1"/>
</dbReference>
<dbReference type="Pfam" id="PF13492">
    <property type="entry name" value="GAF_3"/>
    <property type="match status" value="1"/>
</dbReference>
<dbReference type="SMART" id="SM00065">
    <property type="entry name" value="GAF"/>
    <property type="match status" value="1"/>
</dbReference>
<reference evidence="2" key="1">
    <citation type="submission" date="2020-08" db="EMBL/GenBank/DDBJ databases">
        <title>Genome public.</title>
        <authorList>
            <person name="Liu C."/>
            <person name="Sun Q."/>
        </authorList>
    </citation>
    <scope>NUCLEOTIDE SEQUENCE</scope>
    <source>
        <strain evidence="2">NSJ-42</strain>
    </source>
</reference>
<dbReference type="InterPro" id="IPR000160">
    <property type="entry name" value="GGDEF_dom"/>
</dbReference>
<dbReference type="InterPro" id="IPR003018">
    <property type="entry name" value="GAF"/>
</dbReference>
<dbReference type="PANTHER" id="PTHR45138:SF9">
    <property type="entry name" value="DIGUANYLATE CYCLASE DGCM-RELATED"/>
    <property type="match status" value="1"/>
</dbReference>